<organism evidence="1">
    <name type="scientific">marine sediment metagenome</name>
    <dbReference type="NCBI Taxonomy" id="412755"/>
    <lineage>
        <taxon>unclassified sequences</taxon>
        <taxon>metagenomes</taxon>
        <taxon>ecological metagenomes</taxon>
    </lineage>
</organism>
<accession>A0A0F8YSW8</accession>
<name>A0A0F8YSW8_9ZZZZ</name>
<evidence type="ECO:0000313" key="1">
    <source>
        <dbReference type="EMBL" id="KKK51101.1"/>
    </source>
</evidence>
<sequence length="66" mass="7765">MEKRIVYYRFGKKFYKVKRNEIIKKGAMHAFCEGELKPIRGFGTVGNTPSNFSDERDFYNPLIQEA</sequence>
<gene>
    <name evidence="1" type="ORF">LCGC14_3118340</name>
</gene>
<dbReference type="AlphaFoldDB" id="A0A0F8YSW8"/>
<proteinExistence type="predicted"/>
<comment type="caution">
    <text evidence="1">The sequence shown here is derived from an EMBL/GenBank/DDBJ whole genome shotgun (WGS) entry which is preliminary data.</text>
</comment>
<reference evidence="1" key="1">
    <citation type="journal article" date="2015" name="Nature">
        <title>Complex archaea that bridge the gap between prokaryotes and eukaryotes.</title>
        <authorList>
            <person name="Spang A."/>
            <person name="Saw J.H."/>
            <person name="Jorgensen S.L."/>
            <person name="Zaremba-Niedzwiedzka K."/>
            <person name="Martijn J."/>
            <person name="Lind A.E."/>
            <person name="van Eijk R."/>
            <person name="Schleper C."/>
            <person name="Guy L."/>
            <person name="Ettema T.J."/>
        </authorList>
    </citation>
    <scope>NUCLEOTIDE SEQUENCE</scope>
</reference>
<dbReference type="EMBL" id="LAZR01067680">
    <property type="protein sequence ID" value="KKK51101.1"/>
    <property type="molecule type" value="Genomic_DNA"/>
</dbReference>
<protein>
    <submittedName>
        <fullName evidence="1">Uncharacterized protein</fullName>
    </submittedName>
</protein>